<feature type="compositionally biased region" description="Polar residues" evidence="8">
    <location>
        <begin position="112"/>
        <end position="129"/>
    </location>
</feature>
<dbReference type="Gene3D" id="1.20.960.30">
    <property type="match status" value="1"/>
</dbReference>
<dbReference type="SMART" id="SM00667">
    <property type="entry name" value="LisH"/>
    <property type="match status" value="1"/>
</dbReference>
<dbReference type="SMART" id="SM00320">
    <property type="entry name" value="WD40"/>
    <property type="match status" value="8"/>
</dbReference>
<feature type="repeat" description="WD" evidence="7">
    <location>
        <begin position="344"/>
        <end position="385"/>
    </location>
</feature>
<evidence type="ECO:0000256" key="1">
    <source>
        <dbReference type="ARBA" id="ARBA00004123"/>
    </source>
</evidence>
<keyword evidence="6" id="KW-0539">Nucleus</keyword>
<evidence type="ECO:0000313" key="9">
    <source>
        <dbReference type="EMBL" id="CAD9689638.1"/>
    </source>
</evidence>
<accession>A0A7S2WJ69</accession>
<keyword evidence="5" id="KW-0804">Transcription</keyword>
<dbReference type="PROSITE" id="PS50082">
    <property type="entry name" value="WD_REPEATS_2"/>
    <property type="match status" value="6"/>
</dbReference>
<evidence type="ECO:0000256" key="7">
    <source>
        <dbReference type="PROSITE-ProRule" id="PRU00221"/>
    </source>
</evidence>
<reference evidence="9" key="1">
    <citation type="submission" date="2021-01" db="EMBL/GenBank/DDBJ databases">
        <authorList>
            <person name="Corre E."/>
            <person name="Pelletier E."/>
            <person name="Niang G."/>
            <person name="Scheremetjew M."/>
            <person name="Finn R."/>
            <person name="Kale V."/>
            <person name="Holt S."/>
            <person name="Cochrane G."/>
            <person name="Meng A."/>
            <person name="Brown T."/>
            <person name="Cohen L."/>
        </authorList>
    </citation>
    <scope>NUCLEOTIDE SEQUENCE</scope>
    <source>
        <strain evidence="9">NY070348D</strain>
    </source>
</reference>
<feature type="region of interest" description="Disordered" evidence="8">
    <location>
        <begin position="92"/>
        <end position="129"/>
    </location>
</feature>
<feature type="compositionally biased region" description="Basic and acidic residues" evidence="8">
    <location>
        <begin position="101"/>
        <end position="110"/>
    </location>
</feature>
<dbReference type="Gene3D" id="2.130.10.10">
    <property type="entry name" value="YVTN repeat-like/Quinoprotein amine dehydrogenase"/>
    <property type="match status" value="1"/>
</dbReference>
<dbReference type="PANTHER" id="PTHR22846">
    <property type="entry name" value="WD40 REPEAT PROTEIN"/>
    <property type="match status" value="1"/>
</dbReference>
<evidence type="ECO:0000256" key="3">
    <source>
        <dbReference type="ARBA" id="ARBA00022737"/>
    </source>
</evidence>
<comment type="subcellular location">
    <subcellularLocation>
        <location evidence="1">Nucleus</location>
    </subcellularLocation>
</comment>
<dbReference type="InterPro" id="IPR001680">
    <property type="entry name" value="WD40_rpt"/>
</dbReference>
<feature type="repeat" description="WD" evidence="7">
    <location>
        <begin position="385"/>
        <end position="431"/>
    </location>
</feature>
<dbReference type="PROSITE" id="PS00678">
    <property type="entry name" value="WD_REPEATS_1"/>
    <property type="match status" value="4"/>
</dbReference>
<evidence type="ECO:0000256" key="6">
    <source>
        <dbReference type="ARBA" id="ARBA00023242"/>
    </source>
</evidence>
<dbReference type="AlphaFoldDB" id="A0A7S2WJ69"/>
<dbReference type="InterPro" id="IPR019775">
    <property type="entry name" value="WD40_repeat_CS"/>
</dbReference>
<dbReference type="EMBL" id="HBHK01016503">
    <property type="protein sequence ID" value="CAD9689638.1"/>
    <property type="molecule type" value="Transcribed_RNA"/>
</dbReference>
<evidence type="ECO:0000256" key="2">
    <source>
        <dbReference type="ARBA" id="ARBA00022574"/>
    </source>
</evidence>
<dbReference type="PROSITE" id="PS50896">
    <property type="entry name" value="LISH"/>
    <property type="match status" value="1"/>
</dbReference>
<dbReference type="Pfam" id="PF08513">
    <property type="entry name" value="LisH"/>
    <property type="match status" value="1"/>
</dbReference>
<dbReference type="PROSITE" id="PS50294">
    <property type="entry name" value="WD_REPEATS_REGION"/>
    <property type="match status" value="4"/>
</dbReference>
<dbReference type="FunFam" id="1.20.960.30:FF:000001">
    <property type="entry name" value="F-box-like/WD repeat-containing protein TBL1XR1"/>
    <property type="match status" value="1"/>
</dbReference>
<dbReference type="PRINTS" id="PR00320">
    <property type="entry name" value="GPROTEINBRPT"/>
</dbReference>
<name>A0A7S2WJ69_9STRA</name>
<dbReference type="PANTHER" id="PTHR22846:SF2">
    <property type="entry name" value="F-BOX-LIKE_WD REPEAT-CONTAINING PROTEIN EBI"/>
    <property type="match status" value="1"/>
</dbReference>
<dbReference type="InterPro" id="IPR006594">
    <property type="entry name" value="LisH"/>
</dbReference>
<evidence type="ECO:0000256" key="4">
    <source>
        <dbReference type="ARBA" id="ARBA00023015"/>
    </source>
</evidence>
<feature type="repeat" description="WD" evidence="7">
    <location>
        <begin position="432"/>
        <end position="473"/>
    </location>
</feature>
<keyword evidence="4" id="KW-0805">Transcription regulation</keyword>
<dbReference type="GO" id="GO:0006357">
    <property type="term" value="P:regulation of transcription by RNA polymerase II"/>
    <property type="evidence" value="ECO:0007669"/>
    <property type="project" value="TreeGrafter"/>
</dbReference>
<dbReference type="Pfam" id="PF00400">
    <property type="entry name" value="WD40"/>
    <property type="match status" value="7"/>
</dbReference>
<feature type="repeat" description="WD" evidence="7">
    <location>
        <begin position="220"/>
        <end position="252"/>
    </location>
</feature>
<dbReference type="CDD" id="cd00200">
    <property type="entry name" value="WD40"/>
    <property type="match status" value="1"/>
</dbReference>
<dbReference type="SUPFAM" id="SSF50978">
    <property type="entry name" value="WD40 repeat-like"/>
    <property type="match status" value="1"/>
</dbReference>
<dbReference type="InterPro" id="IPR036322">
    <property type="entry name" value="WD40_repeat_dom_sf"/>
</dbReference>
<dbReference type="FunFam" id="2.130.10.10:FF:000218">
    <property type="entry name" value="WD40 repeat-containing protein HOS15"/>
    <property type="match status" value="1"/>
</dbReference>
<sequence>MSISSDELNFLVYRYLQESGFAHSAFVFAYESLVGRANLATADIPPGALISFMQKGLQYVEIERELELGGRSSDLANGISLFLGSKEAAKADEAEPMEISSEPKDKKPKLDMTTSSSKPEGNNTLANSASATTLDLGNKIKGNFMADSSWVSQADVTELKGHKAEVLICSWNPKSDLLASGSGDSTVRIWNIPRGASGLPAGTSASKDSLVLRHSTSPDEHTKSKDVTTLNWKPDGQQLATGSYNGPAYIWNSKGVLEQTLVCHKGTIFSMKWNKSGNYLLSGSLDKTAVVWDVASGTVLQQFENHTAPILDVDWRNNETFATCSTDKLVYMCKVGEQEPLMKFEGHIDEVNAIKWNEDGSLLASCSDDGTAKVWKPGQSTAVHSFEHAKEIYQIKWAPVDKENPQQILATASFDATIKTWDVETGKCLQTFAEHTKPVYSVAFSPDGKFLASGSMDTTLRIWNVKNGKCVKKYKGDGGIFEVCWNKEGDKVAVCFGIPAKSVSVIDFRS</sequence>
<keyword evidence="2 7" id="KW-0853">WD repeat</keyword>
<evidence type="ECO:0000256" key="5">
    <source>
        <dbReference type="ARBA" id="ARBA00023163"/>
    </source>
</evidence>
<protein>
    <submittedName>
        <fullName evidence="9">Uncharacterized protein</fullName>
    </submittedName>
</protein>
<organism evidence="9">
    <name type="scientific">Mucochytrium quahogii</name>
    <dbReference type="NCBI Taxonomy" id="96639"/>
    <lineage>
        <taxon>Eukaryota</taxon>
        <taxon>Sar</taxon>
        <taxon>Stramenopiles</taxon>
        <taxon>Bigyra</taxon>
        <taxon>Labyrinthulomycetes</taxon>
        <taxon>Thraustochytrida</taxon>
        <taxon>Thraustochytriidae</taxon>
        <taxon>Mucochytrium</taxon>
    </lineage>
</organism>
<dbReference type="InterPro" id="IPR015943">
    <property type="entry name" value="WD40/YVTN_repeat-like_dom_sf"/>
</dbReference>
<feature type="repeat" description="WD" evidence="7">
    <location>
        <begin position="159"/>
        <end position="192"/>
    </location>
</feature>
<dbReference type="GO" id="GO:0000118">
    <property type="term" value="C:histone deacetylase complex"/>
    <property type="evidence" value="ECO:0007669"/>
    <property type="project" value="TreeGrafter"/>
</dbReference>
<evidence type="ECO:0000256" key="8">
    <source>
        <dbReference type="SAM" id="MobiDB-lite"/>
    </source>
</evidence>
<dbReference type="InterPro" id="IPR020472">
    <property type="entry name" value="WD40_PAC1"/>
</dbReference>
<dbReference type="GO" id="GO:0003714">
    <property type="term" value="F:transcription corepressor activity"/>
    <property type="evidence" value="ECO:0007669"/>
    <property type="project" value="InterPro"/>
</dbReference>
<proteinExistence type="predicted"/>
<gene>
    <name evidence="9" type="ORF">QSP1433_LOCUS10319</name>
</gene>
<dbReference type="InterPro" id="IPR045183">
    <property type="entry name" value="Ebi-like"/>
</dbReference>
<feature type="repeat" description="WD" evidence="7">
    <location>
        <begin position="261"/>
        <end position="302"/>
    </location>
</feature>
<keyword evidence="3" id="KW-0677">Repeat</keyword>